<accession>A0A158HNR0</accession>
<evidence type="ECO:0000313" key="1">
    <source>
        <dbReference type="EMBL" id="SAL46034.1"/>
    </source>
</evidence>
<dbReference type="AlphaFoldDB" id="A0A158HNR0"/>
<dbReference type="RefSeq" id="WP_053570405.1">
    <property type="nucleotide sequence ID" value="NZ_FCNY02000008.1"/>
</dbReference>
<reference evidence="2" key="1">
    <citation type="submission" date="2016-01" db="EMBL/GenBank/DDBJ databases">
        <authorList>
            <person name="Peeters C."/>
        </authorList>
    </citation>
    <scope>NUCLEOTIDE SEQUENCE [LARGE SCALE GENOMIC DNA]</scope>
</reference>
<protein>
    <submittedName>
        <fullName evidence="1">Baseplate J-like protein</fullName>
    </submittedName>
</protein>
<gene>
    <name evidence="1" type="ORF">AWB70_03613</name>
</gene>
<keyword evidence="2" id="KW-1185">Reference proteome</keyword>
<sequence length="724" mass="75821">MPLPKPTLDNRTYDQLVAEGRGQIPRLAPQWTDHNASDPGVTLIELAAWLAEQNIYRFDRLSDEAIRQFARLVGATPLAPALAGTVVAIGNGNASGVALPARMQLHDAHGPLFETTEALDVTPAQIVALGWADQSGSFASVSDADASLDAYFPLGPRPRARDGHAFLLGFDRALDAPGATLSLHVWTDHWQDDAGARRALIDEEAALAARLKLACPAEWAARAGNWRLHYRARTVWEFHAGGGLWQPLQGLVDETRALSLTGFVRFAAPANHQAGALAAAPAAYFIRCRLSDGGYECAPRIVHAAVNAVSAEHALTRGERAIGMAAGHALARFAIGEAPVVADSVQLRLDDGAGTVETDWVTKLDWDASGPHDRHVLLVPEDGGLVSGDGLRGQPLPAGFAVHASFRAGGGAAGNIDAATLAALPASPRNVALAPALGGLMTPLTVAQPFAAAGGAARETLDALRARAYTLATSVDKAVTLPDFERLALAAPALPVARAHAVANLSPWLPCYPAPGAVAVVIVPRCRLPAPTPSRALRERVAAYLAPRRLVTSEVHVIAPHYRRVGVQALLHLDAGIDLAATLQLAGDAINRFFDPLTGGPDGTGWPIGRTVYRSEVMALLAVLPGVTRVNDFGFLTLARRAGVRNAGSCGCGGDAPAGCGCSACGVSSTNSVKSGSNESAARCGNVELCAHELVRPGPHRLRAQAVLPVELQRSDPHECESAR</sequence>
<dbReference type="Proteomes" id="UP000054740">
    <property type="component" value="Unassembled WGS sequence"/>
</dbReference>
<name>A0A158HNR0_CABCO</name>
<proteinExistence type="predicted"/>
<dbReference type="InterPro" id="IPR011749">
    <property type="entry name" value="CHP02243"/>
</dbReference>
<dbReference type="NCBIfam" id="TIGR02243">
    <property type="entry name" value="putative baseplate assembly protein"/>
    <property type="match status" value="1"/>
</dbReference>
<organism evidence="1 2">
    <name type="scientific">Caballeronia cordobensis</name>
    <name type="common">Burkholderia cordobensis</name>
    <dbReference type="NCBI Taxonomy" id="1353886"/>
    <lineage>
        <taxon>Bacteria</taxon>
        <taxon>Pseudomonadati</taxon>
        <taxon>Pseudomonadota</taxon>
        <taxon>Betaproteobacteria</taxon>
        <taxon>Burkholderiales</taxon>
        <taxon>Burkholderiaceae</taxon>
        <taxon>Caballeronia</taxon>
    </lineage>
</organism>
<dbReference type="EMBL" id="FCNY02000008">
    <property type="protein sequence ID" value="SAL46034.1"/>
    <property type="molecule type" value="Genomic_DNA"/>
</dbReference>
<evidence type="ECO:0000313" key="2">
    <source>
        <dbReference type="Proteomes" id="UP000054740"/>
    </source>
</evidence>